<protein>
    <submittedName>
        <fullName evidence="4">Putative sporulation-specific glycosylase YdhD</fullName>
        <ecNumber evidence="4">3.2.-.-</ecNumber>
    </submittedName>
</protein>
<evidence type="ECO:0000313" key="5">
    <source>
        <dbReference type="Proteomes" id="UP000050326"/>
    </source>
</evidence>
<dbReference type="PANTHER" id="PTHR46066">
    <property type="entry name" value="CHITINASE DOMAIN-CONTAINING PROTEIN 1 FAMILY MEMBER"/>
    <property type="match status" value="1"/>
</dbReference>
<sequence>MLSIGKKLAILLIMLLFLLNAHIIYAVNNDKIYGAPELTATETTNTQITLKWTAPQDYLKYNIYRAYEDSSDFSLIGTVFTPFFTDTGLDAEVSYKYYVRAFASENAYGDSNVLNAKAGDNKIVLGFTTKYGDKDVSSYKSLANNSDVIDEIGTYTYITDAKGNLTIAGTIPSDQVSYAKSKNINTYALITNEFDGKLGKELLESPQNRQNLISNILSELKKYEYTGVNIDFEILYASSREHFSAFMKELYETLKPQGFAVTVDVPAKTMDVSYQTWIWAYDYSEIAKYSDRVIIMTYDEHYPGGEPGPVASINWVKNVIDYAVTVIPNQKILLGVAAYGYVWSSNGTKAYGIETLTDMAASYGKDIQWDPISCSPYFSFTDKSGIYHTVWFENNDSFEYKLDIVNDKKLGGIAIWKLGLENPSYWTSIRNKLK</sequence>
<accession>A0A0P9AJ51</accession>
<dbReference type="PROSITE" id="PS51910">
    <property type="entry name" value="GH18_2"/>
    <property type="match status" value="1"/>
</dbReference>
<dbReference type="Pfam" id="PF00704">
    <property type="entry name" value="Glyco_hydro_18"/>
    <property type="match status" value="1"/>
</dbReference>
<dbReference type="Gene3D" id="2.60.40.10">
    <property type="entry name" value="Immunoglobulins"/>
    <property type="match status" value="1"/>
</dbReference>
<dbReference type="SMART" id="SM00060">
    <property type="entry name" value="FN3"/>
    <property type="match status" value="1"/>
</dbReference>
<evidence type="ECO:0000256" key="1">
    <source>
        <dbReference type="ARBA" id="ARBA00022801"/>
    </source>
</evidence>
<dbReference type="InterPro" id="IPR001223">
    <property type="entry name" value="Glyco_hydro18_cat"/>
</dbReference>
<dbReference type="SUPFAM" id="SSF49265">
    <property type="entry name" value="Fibronectin type III"/>
    <property type="match status" value="1"/>
</dbReference>
<dbReference type="Gene3D" id="3.10.50.10">
    <property type="match status" value="1"/>
</dbReference>
<dbReference type="InterPro" id="IPR011583">
    <property type="entry name" value="Chitinase_II/V-like_cat"/>
</dbReference>
<dbReference type="CDD" id="cd02874">
    <property type="entry name" value="GH18_CFLE_spore_hydrolase"/>
    <property type="match status" value="1"/>
</dbReference>
<dbReference type="AlphaFoldDB" id="A0A0P9AJ51"/>
<dbReference type="EMBL" id="LKET01000021">
    <property type="protein sequence ID" value="KPU45463.1"/>
    <property type="molecule type" value="Genomic_DNA"/>
</dbReference>
<dbReference type="CDD" id="cd00063">
    <property type="entry name" value="FN3"/>
    <property type="match status" value="1"/>
</dbReference>
<feature type="domain" description="GH18" evidence="3">
    <location>
        <begin position="122"/>
        <end position="434"/>
    </location>
</feature>
<dbReference type="InterPro" id="IPR036116">
    <property type="entry name" value="FN3_sf"/>
</dbReference>
<dbReference type="Proteomes" id="UP000050326">
    <property type="component" value="Unassembled WGS sequence"/>
</dbReference>
<dbReference type="GO" id="GO:0016798">
    <property type="term" value="F:hydrolase activity, acting on glycosyl bonds"/>
    <property type="evidence" value="ECO:0007669"/>
    <property type="project" value="UniProtKB-KW"/>
</dbReference>
<proteinExistence type="predicted"/>
<dbReference type="PANTHER" id="PTHR46066:SF2">
    <property type="entry name" value="CHITINASE DOMAIN-CONTAINING PROTEIN 1"/>
    <property type="match status" value="1"/>
</dbReference>
<dbReference type="EC" id="3.2.-.-" evidence="4"/>
<evidence type="ECO:0000256" key="2">
    <source>
        <dbReference type="ARBA" id="ARBA00023295"/>
    </source>
</evidence>
<name>A0A0P9AJ51_9CLOT</name>
<dbReference type="InterPro" id="IPR029070">
    <property type="entry name" value="Chitinase_insertion_sf"/>
</dbReference>
<dbReference type="GO" id="GO:0008061">
    <property type="term" value="F:chitin binding"/>
    <property type="evidence" value="ECO:0007669"/>
    <property type="project" value="InterPro"/>
</dbReference>
<dbReference type="SMART" id="SM00636">
    <property type="entry name" value="Glyco_18"/>
    <property type="match status" value="1"/>
</dbReference>
<keyword evidence="2 4" id="KW-0326">Glycosidase</keyword>
<comment type="caution">
    <text evidence="4">The sequence shown here is derived from an EMBL/GenBank/DDBJ whole genome shotgun (WGS) entry which is preliminary data.</text>
</comment>
<dbReference type="InterPro" id="IPR041704">
    <property type="entry name" value="CFLE_GH18"/>
</dbReference>
<dbReference type="STRING" id="36849.OXPF_06960"/>
<dbReference type="InterPro" id="IPR003961">
    <property type="entry name" value="FN3_dom"/>
</dbReference>
<evidence type="ECO:0000313" key="4">
    <source>
        <dbReference type="EMBL" id="KPU45463.1"/>
    </source>
</evidence>
<gene>
    <name evidence="4" type="primary">ydhD</name>
    <name evidence="4" type="ORF">OXPF_06960</name>
</gene>
<dbReference type="Gene3D" id="3.20.20.80">
    <property type="entry name" value="Glycosidases"/>
    <property type="match status" value="1"/>
</dbReference>
<reference evidence="4 5" key="1">
    <citation type="submission" date="2015-09" db="EMBL/GenBank/DDBJ databases">
        <title>Genome sequence of Oxobacter pfennigii DSM 3222.</title>
        <authorList>
            <person name="Poehlein A."/>
            <person name="Bengelsdorf F.R."/>
            <person name="Schiel-Bengelsdorf B."/>
            <person name="Duerre P."/>
            <person name="Daniel R."/>
        </authorList>
    </citation>
    <scope>NUCLEOTIDE SEQUENCE [LARGE SCALE GENOMIC DNA]</scope>
    <source>
        <strain evidence="4 5">DSM 3222</strain>
    </source>
</reference>
<keyword evidence="1 4" id="KW-0378">Hydrolase</keyword>
<dbReference type="InterPro" id="IPR017853">
    <property type="entry name" value="GH"/>
</dbReference>
<dbReference type="InterPro" id="IPR013783">
    <property type="entry name" value="Ig-like_fold"/>
</dbReference>
<dbReference type="GO" id="GO:0005975">
    <property type="term" value="P:carbohydrate metabolic process"/>
    <property type="evidence" value="ECO:0007669"/>
    <property type="project" value="InterPro"/>
</dbReference>
<dbReference type="SUPFAM" id="SSF51445">
    <property type="entry name" value="(Trans)glycosidases"/>
    <property type="match status" value="1"/>
</dbReference>
<organism evidence="4 5">
    <name type="scientific">Oxobacter pfennigii</name>
    <dbReference type="NCBI Taxonomy" id="36849"/>
    <lineage>
        <taxon>Bacteria</taxon>
        <taxon>Bacillati</taxon>
        <taxon>Bacillota</taxon>
        <taxon>Clostridia</taxon>
        <taxon>Eubacteriales</taxon>
        <taxon>Clostridiaceae</taxon>
        <taxon>Oxobacter</taxon>
    </lineage>
</organism>
<dbReference type="RefSeq" id="WP_242854309.1">
    <property type="nucleotide sequence ID" value="NZ_LKET01000021.1"/>
</dbReference>
<keyword evidence="5" id="KW-1185">Reference proteome</keyword>
<evidence type="ECO:0000259" key="3">
    <source>
        <dbReference type="PROSITE" id="PS51910"/>
    </source>
</evidence>